<protein>
    <recommendedName>
        <fullName evidence="7">Tyrosine specific protein phosphatases domain-containing protein</fullName>
    </recommendedName>
</protein>
<feature type="domain" description="Tyrosine-protein phosphatase" evidence="4">
    <location>
        <begin position="127"/>
        <end position="295"/>
    </location>
</feature>
<dbReference type="Pfam" id="PF00782">
    <property type="entry name" value="DSPc"/>
    <property type="match status" value="1"/>
</dbReference>
<reference evidence="6" key="1">
    <citation type="submission" date="2021-01" db="EMBL/GenBank/DDBJ databases">
        <authorList>
            <person name="Corre E."/>
            <person name="Pelletier E."/>
            <person name="Niang G."/>
            <person name="Scheremetjew M."/>
            <person name="Finn R."/>
            <person name="Kale V."/>
            <person name="Holt S."/>
            <person name="Cochrane G."/>
            <person name="Meng A."/>
            <person name="Brown T."/>
            <person name="Cohen L."/>
        </authorList>
    </citation>
    <scope>NUCLEOTIDE SEQUENCE</scope>
    <source>
        <strain evidence="6">CCMP1243</strain>
    </source>
</reference>
<dbReference type="PROSITE" id="PS50054">
    <property type="entry name" value="TYR_PHOSPHATASE_DUAL"/>
    <property type="match status" value="1"/>
</dbReference>
<dbReference type="GO" id="GO:0004721">
    <property type="term" value="F:phosphoprotein phosphatase activity"/>
    <property type="evidence" value="ECO:0007669"/>
    <property type="project" value="UniProtKB-KW"/>
</dbReference>
<dbReference type="InterPro" id="IPR000340">
    <property type="entry name" value="Dual-sp_phosphatase_cat-dom"/>
</dbReference>
<dbReference type="InterPro" id="IPR003595">
    <property type="entry name" value="Tyr_Pase_cat"/>
</dbReference>
<dbReference type="PROSITE" id="PS50056">
    <property type="entry name" value="TYR_PHOSPHATASE_2"/>
    <property type="match status" value="1"/>
</dbReference>
<feature type="domain" description="Tyrosine specific protein phosphatases" evidence="5">
    <location>
        <begin position="213"/>
        <end position="281"/>
    </location>
</feature>
<feature type="region of interest" description="Disordered" evidence="3">
    <location>
        <begin position="1"/>
        <end position="42"/>
    </location>
</feature>
<dbReference type="InterPro" id="IPR000387">
    <property type="entry name" value="Tyr_Pase_dom"/>
</dbReference>
<evidence type="ECO:0000313" key="6">
    <source>
        <dbReference type="EMBL" id="CAD9709685.1"/>
    </source>
</evidence>
<feature type="compositionally biased region" description="Basic and acidic residues" evidence="3">
    <location>
        <begin position="576"/>
        <end position="590"/>
    </location>
</feature>
<dbReference type="InterPro" id="IPR029021">
    <property type="entry name" value="Prot-tyrosine_phosphatase-like"/>
</dbReference>
<gene>
    <name evidence="6" type="ORF">RMAR1173_LOCUS20678</name>
</gene>
<keyword evidence="2" id="KW-0904">Protein phosphatase</keyword>
<evidence type="ECO:0000259" key="4">
    <source>
        <dbReference type="PROSITE" id="PS50054"/>
    </source>
</evidence>
<dbReference type="PROSITE" id="PS00383">
    <property type="entry name" value="TYR_PHOSPHATASE_1"/>
    <property type="match status" value="1"/>
</dbReference>
<organism evidence="6">
    <name type="scientific">Rhizochromulina marina</name>
    <dbReference type="NCBI Taxonomy" id="1034831"/>
    <lineage>
        <taxon>Eukaryota</taxon>
        <taxon>Sar</taxon>
        <taxon>Stramenopiles</taxon>
        <taxon>Ochrophyta</taxon>
        <taxon>Dictyochophyceae</taxon>
        <taxon>Rhizochromulinales</taxon>
        <taxon>Rhizochromulina</taxon>
    </lineage>
</organism>
<dbReference type="InterPro" id="IPR016130">
    <property type="entry name" value="Tyr_Pase_AS"/>
</dbReference>
<evidence type="ECO:0008006" key="7">
    <source>
        <dbReference type="Google" id="ProtNLM"/>
    </source>
</evidence>
<dbReference type="InterPro" id="IPR050561">
    <property type="entry name" value="PTP"/>
</dbReference>
<accession>A0A7S2SV64</accession>
<feature type="compositionally biased region" description="Polar residues" evidence="3">
    <location>
        <begin position="27"/>
        <end position="42"/>
    </location>
</feature>
<dbReference type="SMART" id="SM00404">
    <property type="entry name" value="PTPc_motif"/>
    <property type="match status" value="1"/>
</dbReference>
<evidence type="ECO:0000259" key="5">
    <source>
        <dbReference type="PROSITE" id="PS50056"/>
    </source>
</evidence>
<dbReference type="InterPro" id="IPR020422">
    <property type="entry name" value="TYR_PHOSPHATASE_DUAL_dom"/>
</dbReference>
<evidence type="ECO:0000256" key="3">
    <source>
        <dbReference type="SAM" id="MobiDB-lite"/>
    </source>
</evidence>
<feature type="region of interest" description="Disordered" evidence="3">
    <location>
        <begin position="56"/>
        <end position="78"/>
    </location>
</feature>
<evidence type="ECO:0000256" key="2">
    <source>
        <dbReference type="ARBA" id="ARBA00022912"/>
    </source>
</evidence>
<name>A0A7S2SV64_9STRA</name>
<dbReference type="PANTHER" id="PTHR23339">
    <property type="entry name" value="TYROSINE SPECIFIC PROTEIN PHOSPHATASE AND DUAL SPECIFICITY PROTEIN PHOSPHATASE"/>
    <property type="match status" value="1"/>
</dbReference>
<feature type="region of interest" description="Disordered" evidence="3">
    <location>
        <begin position="552"/>
        <end position="605"/>
    </location>
</feature>
<dbReference type="SUPFAM" id="SSF52799">
    <property type="entry name" value="(Phosphotyrosine protein) phosphatases II"/>
    <property type="match status" value="1"/>
</dbReference>
<dbReference type="EMBL" id="HBHJ01031298">
    <property type="protein sequence ID" value="CAD9709685.1"/>
    <property type="molecule type" value="Transcribed_RNA"/>
</dbReference>
<sequence>MESVRTSVEAGVEDDRSRGGGGEATPKASTKTGAPQSPVPSQSIVQRLVSGLRLGKMAPVHPDSPPRNTLLRTSPERASSRLRHRLQCRLCTIKGGGTCPKCCIPADGVAALQRLDAGQELIRGIASATWITPDILAMSRPSTRSIQEYGFSKFCHQAGIRAIFNTEEPGEHPTCGEPLCPESGFTYRPSDFEASGIAVHCAGWVDLYTPDVDYLYSVVRRAAAILDSGGKIAVHCHAGFGRTGLLIACIMVYRHGLPSKEAIRRVRQRRRPCIQNKLQESFVHDFATECRRFKPDRGGPDVIPGQLKSVVANFSSKSVSPRMVASVCCALLRQARVLHGPGVVARAILAQPAPEGTPGDSPHGDSIIFVWPIELEQHVERLRLATIRGDWEGWASVLPAQADSSMAPEDKVAVVAQLLLHWLERQLSDPLVCPAAALPQLRPAATLVDFQSRVTQTCAAPRRNIMRRADQGQELLDDLASVLAMVQGEQLADQCCERIGVALLKLGDVHPGLLAGRRIVRPRRVISATQRTVAVDLHIAHQVARGLLLNSSGEEEEEVKHELEEPPQDQAPRQSLRQDSREEPKDDGKHQNPASPRPHPDCIIVDPKAAPVAHCRCSSSEGNSGETAA</sequence>
<proteinExistence type="predicted"/>
<keyword evidence="1" id="KW-0378">Hydrolase</keyword>
<dbReference type="Gene3D" id="3.90.190.10">
    <property type="entry name" value="Protein tyrosine phosphatase superfamily"/>
    <property type="match status" value="1"/>
</dbReference>
<dbReference type="AlphaFoldDB" id="A0A7S2SV64"/>
<evidence type="ECO:0000256" key="1">
    <source>
        <dbReference type="ARBA" id="ARBA00022801"/>
    </source>
</evidence>